<dbReference type="OrthoDB" id="9775266at2"/>
<keyword evidence="1" id="KW-0436">Ligase</keyword>
<dbReference type="Proteomes" id="UP000053748">
    <property type="component" value="Unassembled WGS sequence"/>
</dbReference>
<dbReference type="STRING" id="674.VM_16535"/>
<comment type="caution">
    <text evidence="1">The sequence shown here is derived from an EMBL/GenBank/DDBJ whole genome shotgun (WGS) entry which is preliminary data.</text>
</comment>
<sequence length="377" mass="42789">MTVLSSVAYIADNKVNAGMPLLEVDTHRAISPFEFLPSWFFYTPVVLQSLALGLYYRDWRLPLVANPTIRLSGMVGESKHDILSLAGEHARHWISPFITWTVTSHDLDVQIEMALQRLSQADLTFPLVAKPDLGCRGVGVKLIHNREQLSDYLHRFPPQARFLLQKKAPYRAEAGIFYVRFPGEAHGRIISMTLKYAPSVVGDGVRTLRELIHACPRAGQLAHLYLPRHPDKLDWVVPAGEEFQLAFAGSHSRGSIFRNGNRYITQALVHRLDAIFDDFPGFHYGRLDVKFSNIDALMRGEEFTILEVNGASSEAAHIWDRDTPLGEIFSMLLKQYRILYAIGAEQKKRGHKPPSLRSLLRAWKEEKQLIGHYPETD</sequence>
<dbReference type="AlphaFoldDB" id="A0A2J9VK49"/>
<proteinExistence type="predicted"/>
<name>A0A2J9VK49_VIBMI</name>
<evidence type="ECO:0000313" key="1">
    <source>
        <dbReference type="EMBL" id="PNM64153.1"/>
    </source>
</evidence>
<reference evidence="1" key="1">
    <citation type="submission" date="2017-12" db="EMBL/GenBank/DDBJ databases">
        <title>FDA dAtabase for Regulatory Grade micrObial Sequences (FDA-ARGOS): Supporting development and validation of Infectious Disease Dx tests.</title>
        <authorList>
            <person name="Hoffmann M."/>
            <person name="Allard M."/>
            <person name="Evans P."/>
            <person name="Brown E."/>
            <person name="Tallon L.J."/>
            <person name="Sadzewicz L."/>
            <person name="Sengamalay N."/>
            <person name="Ott S."/>
            <person name="Godinez A."/>
            <person name="Nagaraj S."/>
            <person name="Vavikolanu K."/>
            <person name="Aluvathingal J."/>
            <person name="Nadendla S."/>
            <person name="Hobson J."/>
            <person name="Sichtig H."/>
        </authorList>
    </citation>
    <scope>NUCLEOTIDE SEQUENCE [LARGE SCALE GENOMIC DNA]</scope>
    <source>
        <strain evidence="1">FDAARGOS_113</strain>
    </source>
</reference>
<evidence type="ECO:0000313" key="2">
    <source>
        <dbReference type="Proteomes" id="UP000053748"/>
    </source>
</evidence>
<accession>A0A2J9VK49</accession>
<gene>
    <name evidence="1" type="ORF">AL544_004360</name>
</gene>
<dbReference type="GO" id="GO:0016874">
    <property type="term" value="F:ligase activity"/>
    <property type="evidence" value="ECO:0007669"/>
    <property type="project" value="UniProtKB-KW"/>
</dbReference>
<organism evidence="1 2">
    <name type="scientific">Vibrio mimicus</name>
    <dbReference type="NCBI Taxonomy" id="674"/>
    <lineage>
        <taxon>Bacteria</taxon>
        <taxon>Pseudomonadati</taxon>
        <taxon>Pseudomonadota</taxon>
        <taxon>Gammaproteobacteria</taxon>
        <taxon>Vibrionales</taxon>
        <taxon>Vibrionaceae</taxon>
        <taxon>Vibrio</taxon>
    </lineage>
</organism>
<dbReference type="EMBL" id="LOSJ02000001">
    <property type="protein sequence ID" value="PNM64153.1"/>
    <property type="molecule type" value="Genomic_DNA"/>
</dbReference>
<dbReference type="RefSeq" id="WP_000217439.1">
    <property type="nucleotide sequence ID" value="NZ_CAWMSS010000002.1"/>
</dbReference>
<dbReference type="SUPFAM" id="SSF56059">
    <property type="entry name" value="Glutathione synthetase ATP-binding domain-like"/>
    <property type="match status" value="1"/>
</dbReference>
<keyword evidence="2" id="KW-1185">Reference proteome</keyword>
<protein>
    <submittedName>
        <fullName evidence="1">D-alanine--D-alanine ligase</fullName>
    </submittedName>
</protein>